<dbReference type="RefSeq" id="WP_198767487.1">
    <property type="nucleotide sequence ID" value="NZ_JAEACF010000001.1"/>
</dbReference>
<keyword evidence="3" id="KW-1185">Reference proteome</keyword>
<evidence type="ECO:0000259" key="1">
    <source>
        <dbReference type="SMART" id="SM00382"/>
    </source>
</evidence>
<gene>
    <name evidence="2" type="ORF">ABID52_001770</name>
</gene>
<dbReference type="InterPro" id="IPR003593">
    <property type="entry name" value="AAA+_ATPase"/>
</dbReference>
<accession>A0ABV2LHX1</accession>
<proteinExistence type="predicted"/>
<dbReference type="Proteomes" id="UP001549097">
    <property type="component" value="Unassembled WGS sequence"/>
</dbReference>
<dbReference type="InterPro" id="IPR052934">
    <property type="entry name" value="Methyl-DNA_Rec/Restrict_Enz"/>
</dbReference>
<dbReference type="PANTHER" id="PTHR37291:SF1">
    <property type="entry name" value="TYPE IV METHYL-DIRECTED RESTRICTION ENZYME ECOKMCRB SUBUNIT"/>
    <property type="match status" value="1"/>
</dbReference>
<dbReference type="InterPro" id="IPR027417">
    <property type="entry name" value="P-loop_NTPase"/>
</dbReference>
<name>A0ABV2LHX1_9BACL</name>
<protein>
    <submittedName>
        <fullName evidence="2">MoxR-like ATPase</fullName>
    </submittedName>
</protein>
<reference evidence="2 3" key="1">
    <citation type="submission" date="2024-06" db="EMBL/GenBank/DDBJ databases">
        <title>Genomic Encyclopedia of Type Strains, Phase IV (KMG-IV): sequencing the most valuable type-strain genomes for metagenomic binning, comparative biology and taxonomic classification.</title>
        <authorList>
            <person name="Goeker M."/>
        </authorList>
    </citation>
    <scope>NUCLEOTIDE SEQUENCE [LARGE SCALE GENOMIC DNA]</scope>
    <source>
        <strain evidence="2 3">DSM 100124</strain>
    </source>
</reference>
<dbReference type="EMBL" id="JBEPMP010000001">
    <property type="protein sequence ID" value="MET3728189.1"/>
    <property type="molecule type" value="Genomic_DNA"/>
</dbReference>
<dbReference type="InterPro" id="IPR011704">
    <property type="entry name" value="ATPase_dyneun-rel_AAA"/>
</dbReference>
<evidence type="ECO:0000313" key="3">
    <source>
        <dbReference type="Proteomes" id="UP001549097"/>
    </source>
</evidence>
<dbReference type="Gene3D" id="3.40.50.300">
    <property type="entry name" value="P-loop containing nucleotide triphosphate hydrolases"/>
    <property type="match status" value="1"/>
</dbReference>
<dbReference type="Pfam" id="PF07728">
    <property type="entry name" value="AAA_5"/>
    <property type="match status" value="1"/>
</dbReference>
<dbReference type="PANTHER" id="PTHR37291">
    <property type="entry name" value="5-METHYLCYTOSINE-SPECIFIC RESTRICTION ENZYME B"/>
    <property type="match status" value="1"/>
</dbReference>
<feature type="domain" description="AAA+ ATPase" evidence="1">
    <location>
        <begin position="53"/>
        <end position="219"/>
    </location>
</feature>
<comment type="caution">
    <text evidence="2">The sequence shown here is derived from an EMBL/GenBank/DDBJ whole genome shotgun (WGS) entry which is preliminary data.</text>
</comment>
<sequence>MPILNKSDEEILVNVANKKLKVSVTPAQVKSELPFDFNISDDLLKQMCAALNSDNHLILTGPPGTGKTTLSAALSKAAKMNYLLTTATADWTTFDTIGGYMPDISSGNPNSLKFEEGIFLQSIKNQEWLIVDEINRAQIDKAIGALFTVLSDGDATLPYRDSNSRKRIMIKSQNGLTTQDTYYKNDNWRLIATMNEYDKTSLFDMSYAFMRRFAMIRIGVPTNFDNLVEVWSNSIGLDSDITKNLKMVAKEILDGNLREIGPAMFKNIIKYLDTRKKNDSQIIQHYAESFVLYVLPQFQGLDHLEVNKLYQLLKPILERETNSDLYFKINIESMTGIPLGDI</sequence>
<evidence type="ECO:0000313" key="2">
    <source>
        <dbReference type="EMBL" id="MET3728189.1"/>
    </source>
</evidence>
<dbReference type="SMART" id="SM00382">
    <property type="entry name" value="AAA"/>
    <property type="match status" value="1"/>
</dbReference>
<organism evidence="2 3">
    <name type="scientific">Fictibacillus halophilus</name>
    <dbReference type="NCBI Taxonomy" id="1610490"/>
    <lineage>
        <taxon>Bacteria</taxon>
        <taxon>Bacillati</taxon>
        <taxon>Bacillota</taxon>
        <taxon>Bacilli</taxon>
        <taxon>Bacillales</taxon>
        <taxon>Fictibacillaceae</taxon>
        <taxon>Fictibacillus</taxon>
    </lineage>
</organism>
<dbReference type="SUPFAM" id="SSF52540">
    <property type="entry name" value="P-loop containing nucleoside triphosphate hydrolases"/>
    <property type="match status" value="1"/>
</dbReference>